<dbReference type="KEGG" id="spar:SPRG_18659"/>
<organism evidence="1 2">
    <name type="scientific">Saprolegnia parasitica (strain CBS 223.65)</name>
    <dbReference type="NCBI Taxonomy" id="695850"/>
    <lineage>
        <taxon>Eukaryota</taxon>
        <taxon>Sar</taxon>
        <taxon>Stramenopiles</taxon>
        <taxon>Oomycota</taxon>
        <taxon>Saprolegniomycetes</taxon>
        <taxon>Saprolegniales</taxon>
        <taxon>Saprolegniaceae</taxon>
        <taxon>Saprolegnia</taxon>
    </lineage>
</organism>
<name>A0A067BGE3_SAPPC</name>
<dbReference type="Proteomes" id="UP000030745">
    <property type="component" value="Unassembled WGS sequence"/>
</dbReference>
<evidence type="ECO:0000313" key="1">
    <source>
        <dbReference type="EMBL" id="KDO15805.1"/>
    </source>
</evidence>
<dbReference type="RefSeq" id="XP_012213488.1">
    <property type="nucleotide sequence ID" value="XM_012358098.1"/>
</dbReference>
<dbReference type="AlphaFoldDB" id="A0A067BGE3"/>
<keyword evidence="2" id="KW-1185">Reference proteome</keyword>
<proteinExistence type="predicted"/>
<evidence type="ECO:0000313" key="2">
    <source>
        <dbReference type="Proteomes" id="UP000030745"/>
    </source>
</evidence>
<reference evidence="1 2" key="1">
    <citation type="journal article" date="2013" name="PLoS Genet.">
        <title>Distinctive expansion of potential virulence genes in the genome of the oomycete fish pathogen Saprolegnia parasitica.</title>
        <authorList>
            <person name="Jiang R.H."/>
            <person name="de Bruijn I."/>
            <person name="Haas B.J."/>
            <person name="Belmonte R."/>
            <person name="Lobach L."/>
            <person name="Christie J."/>
            <person name="van den Ackerveken G."/>
            <person name="Bottin A."/>
            <person name="Bulone V."/>
            <person name="Diaz-Moreno S.M."/>
            <person name="Dumas B."/>
            <person name="Fan L."/>
            <person name="Gaulin E."/>
            <person name="Govers F."/>
            <person name="Grenville-Briggs L.J."/>
            <person name="Horner N.R."/>
            <person name="Levin J.Z."/>
            <person name="Mammella M."/>
            <person name="Meijer H.J."/>
            <person name="Morris P."/>
            <person name="Nusbaum C."/>
            <person name="Oome S."/>
            <person name="Phillips A.J."/>
            <person name="van Rooyen D."/>
            <person name="Rzeszutek E."/>
            <person name="Saraiva M."/>
            <person name="Secombes C.J."/>
            <person name="Seidl M.F."/>
            <person name="Snel B."/>
            <person name="Stassen J.H."/>
            <person name="Sykes S."/>
            <person name="Tripathy S."/>
            <person name="van den Berg H."/>
            <person name="Vega-Arreguin J.C."/>
            <person name="Wawra S."/>
            <person name="Young S.K."/>
            <person name="Zeng Q."/>
            <person name="Dieguez-Uribeondo J."/>
            <person name="Russ C."/>
            <person name="Tyler B.M."/>
            <person name="van West P."/>
        </authorList>
    </citation>
    <scope>NUCLEOTIDE SEQUENCE [LARGE SCALE GENOMIC DNA]</scope>
    <source>
        <strain evidence="1 2">CBS 223.65</strain>
    </source>
</reference>
<accession>A0A067BGE3</accession>
<sequence length="92" mass="10049">MNQSIYDISFPLHSTEMQEASATDDLWQLDAPMSIDRSDKVGATDLRAVHDMRMSNLHSTPVYIQAMVPVMRPAPRPLPAPASVPCSVAVAV</sequence>
<dbReference type="GeneID" id="24140181"/>
<gene>
    <name evidence="1" type="ORF">SPRG_18659</name>
</gene>
<dbReference type="VEuPathDB" id="FungiDB:SPRG_18659"/>
<dbReference type="EMBL" id="KK584552">
    <property type="protein sequence ID" value="KDO15805.1"/>
    <property type="molecule type" value="Genomic_DNA"/>
</dbReference>
<protein>
    <submittedName>
        <fullName evidence="1">Uncharacterized protein</fullName>
    </submittedName>
</protein>